<accession>A0A343C230</accession>
<keyword evidence="15 17" id="KW-0472">Membrane</keyword>
<feature type="transmembrane region" description="Helical" evidence="17">
    <location>
        <begin position="142"/>
        <end position="163"/>
    </location>
</feature>
<reference evidence="20" key="1">
    <citation type="submission" date="2016-04" db="EMBL/GenBank/DDBJ databases">
        <title>Mitochondria of beetle species.</title>
        <authorList>
            <person name="Hunter A."/>
            <person name="Moriniere J."/>
            <person name="Tang P."/>
            <person name="Linard B."/>
            <person name="Crampton-Platt A."/>
            <person name="Vogler A.P."/>
        </authorList>
    </citation>
    <scope>NUCLEOTIDE SEQUENCE</scope>
</reference>
<evidence type="ECO:0000313" key="20">
    <source>
        <dbReference type="EMBL" id="ARH54073.1"/>
    </source>
</evidence>
<evidence type="ECO:0000256" key="10">
    <source>
        <dbReference type="ARBA" id="ARBA00022982"/>
    </source>
</evidence>
<evidence type="ECO:0000256" key="11">
    <source>
        <dbReference type="ARBA" id="ARBA00022989"/>
    </source>
</evidence>
<feature type="transmembrane region" description="Helical" evidence="17">
    <location>
        <begin position="271"/>
        <end position="293"/>
    </location>
</feature>
<evidence type="ECO:0000256" key="12">
    <source>
        <dbReference type="ARBA" id="ARBA00023027"/>
    </source>
</evidence>
<dbReference type="PANTHER" id="PTHR43507:SF20">
    <property type="entry name" value="NADH-UBIQUINONE OXIDOREDUCTASE CHAIN 4"/>
    <property type="match status" value="1"/>
</dbReference>
<dbReference type="InterPro" id="IPR003918">
    <property type="entry name" value="NADH_UbQ_OxRdtase"/>
</dbReference>
<dbReference type="AlphaFoldDB" id="A0A343C230"/>
<feature type="transmembrane region" description="Helical" evidence="17">
    <location>
        <begin position="242"/>
        <end position="264"/>
    </location>
</feature>
<evidence type="ECO:0000256" key="6">
    <source>
        <dbReference type="ARBA" id="ARBA00022448"/>
    </source>
</evidence>
<dbReference type="EMBL" id="KX087239">
    <property type="protein sequence ID" value="ARH54073.1"/>
    <property type="molecule type" value="Genomic_DNA"/>
</dbReference>
<feature type="transmembrane region" description="Helical" evidence="17">
    <location>
        <begin position="84"/>
        <end position="103"/>
    </location>
</feature>
<dbReference type="Pfam" id="PF01059">
    <property type="entry name" value="Oxidored_q5_N"/>
    <property type="match status" value="1"/>
</dbReference>
<feature type="transmembrane region" description="Helical" evidence="17">
    <location>
        <begin position="366"/>
        <end position="399"/>
    </location>
</feature>
<evidence type="ECO:0000256" key="15">
    <source>
        <dbReference type="ARBA" id="ARBA00023136"/>
    </source>
</evidence>
<keyword evidence="12 17" id="KW-0520">NAD</keyword>
<keyword evidence="9" id="KW-1278">Translocase</keyword>
<evidence type="ECO:0000256" key="3">
    <source>
        <dbReference type="ARBA" id="ARBA00009025"/>
    </source>
</evidence>
<dbReference type="GO" id="GO:0003954">
    <property type="term" value="F:NADH dehydrogenase activity"/>
    <property type="evidence" value="ECO:0007669"/>
    <property type="project" value="TreeGrafter"/>
</dbReference>
<keyword evidence="8 17" id="KW-0812">Transmembrane</keyword>
<feature type="transmembrane region" description="Helical" evidence="17">
    <location>
        <begin position="7"/>
        <end position="37"/>
    </location>
</feature>
<evidence type="ECO:0000256" key="5">
    <source>
        <dbReference type="ARBA" id="ARBA00021006"/>
    </source>
</evidence>
<feature type="transmembrane region" description="Helical" evidence="17">
    <location>
        <begin position="420"/>
        <end position="443"/>
    </location>
</feature>
<feature type="transmembrane region" description="Helical" evidence="17">
    <location>
        <begin position="169"/>
        <end position="191"/>
    </location>
</feature>
<feature type="transmembrane region" description="Helical" evidence="17">
    <location>
        <begin position="49"/>
        <end position="72"/>
    </location>
</feature>
<geneLocation type="mitochondrion" evidence="20"/>
<keyword evidence="13 17" id="KW-0830">Ubiquinone</keyword>
<evidence type="ECO:0000259" key="18">
    <source>
        <dbReference type="Pfam" id="PF00361"/>
    </source>
</evidence>
<dbReference type="PRINTS" id="PR01437">
    <property type="entry name" value="NUOXDRDTASE4"/>
</dbReference>
<dbReference type="InterPro" id="IPR000260">
    <property type="entry name" value="NADH4_N"/>
</dbReference>
<comment type="subcellular location">
    <subcellularLocation>
        <location evidence="2 17">Mitochondrion membrane</location>
        <topology evidence="2 17">Multi-pass membrane protein</topology>
    </subcellularLocation>
</comment>
<dbReference type="PANTHER" id="PTHR43507">
    <property type="entry name" value="NADH-UBIQUINONE OXIDOREDUCTASE CHAIN 4"/>
    <property type="match status" value="1"/>
</dbReference>
<evidence type="ECO:0000256" key="14">
    <source>
        <dbReference type="ARBA" id="ARBA00023128"/>
    </source>
</evidence>
<protein>
    <recommendedName>
        <fullName evidence="5 17">NADH-ubiquinone oxidoreductase chain 4</fullName>
        <ecNumber evidence="4 17">7.1.1.2</ecNumber>
    </recommendedName>
</protein>
<feature type="transmembrane region" description="Helical" evidence="17">
    <location>
        <begin position="211"/>
        <end position="230"/>
    </location>
</feature>
<feature type="transmembrane region" description="Helical" evidence="17">
    <location>
        <begin position="109"/>
        <end position="130"/>
    </location>
</feature>
<organism evidence="20">
    <name type="scientific">Anthrenus verbasci</name>
    <name type="common">variegated carpet beetle</name>
    <dbReference type="NCBI Taxonomy" id="295669"/>
    <lineage>
        <taxon>Eukaryota</taxon>
        <taxon>Metazoa</taxon>
        <taxon>Ecdysozoa</taxon>
        <taxon>Arthropoda</taxon>
        <taxon>Hexapoda</taxon>
        <taxon>Insecta</taxon>
        <taxon>Pterygota</taxon>
        <taxon>Neoptera</taxon>
        <taxon>Endopterygota</taxon>
        <taxon>Coleoptera</taxon>
        <taxon>Polyphaga</taxon>
        <taxon>Bostrichiformia</taxon>
        <taxon>Dermestidae</taxon>
        <taxon>Megatominae</taxon>
        <taxon>Anthrenus</taxon>
    </lineage>
</organism>
<dbReference type="GO" id="GO:0048039">
    <property type="term" value="F:ubiquinone binding"/>
    <property type="evidence" value="ECO:0007669"/>
    <property type="project" value="TreeGrafter"/>
</dbReference>
<feature type="transmembrane region" description="Helical" evidence="17">
    <location>
        <begin position="299"/>
        <end position="320"/>
    </location>
</feature>
<comment type="catalytic activity">
    <reaction evidence="16 17">
        <text>a ubiquinone + NADH + 5 H(+)(in) = a ubiquinol + NAD(+) + 4 H(+)(out)</text>
        <dbReference type="Rhea" id="RHEA:29091"/>
        <dbReference type="Rhea" id="RHEA-COMP:9565"/>
        <dbReference type="Rhea" id="RHEA-COMP:9566"/>
        <dbReference type="ChEBI" id="CHEBI:15378"/>
        <dbReference type="ChEBI" id="CHEBI:16389"/>
        <dbReference type="ChEBI" id="CHEBI:17976"/>
        <dbReference type="ChEBI" id="CHEBI:57540"/>
        <dbReference type="ChEBI" id="CHEBI:57945"/>
        <dbReference type="EC" id="7.1.1.2"/>
    </reaction>
</comment>
<evidence type="ECO:0000256" key="9">
    <source>
        <dbReference type="ARBA" id="ARBA00022967"/>
    </source>
</evidence>
<evidence type="ECO:0000256" key="4">
    <source>
        <dbReference type="ARBA" id="ARBA00012944"/>
    </source>
</evidence>
<dbReference type="GO" id="GO:0042773">
    <property type="term" value="P:ATP synthesis coupled electron transport"/>
    <property type="evidence" value="ECO:0007669"/>
    <property type="project" value="InterPro"/>
</dbReference>
<evidence type="ECO:0000256" key="16">
    <source>
        <dbReference type="ARBA" id="ARBA00049551"/>
    </source>
</evidence>
<dbReference type="Pfam" id="PF00361">
    <property type="entry name" value="Proton_antipo_M"/>
    <property type="match status" value="1"/>
</dbReference>
<comment type="function">
    <text evidence="1">Core subunit of the mitochondrial membrane respiratory chain NADH dehydrogenase (Complex I) that is believed to belong to the minimal assembly required for catalysis. Complex I functions in the transfer of electrons from NADH to the respiratory chain. The immediate electron acceptor for the enzyme is believed to be ubiquinone.</text>
</comment>
<proteinExistence type="inferred from homology"/>
<evidence type="ECO:0000256" key="7">
    <source>
        <dbReference type="ARBA" id="ARBA00022660"/>
    </source>
</evidence>
<comment type="function">
    <text evidence="17">Core subunit of the mitochondrial membrane respiratory chain NADH dehydrogenase (Complex I) which catalyzes electron transfer from NADH through the respiratory chain, using ubiquinone as an electron acceptor. Essential for the catalytic activity and assembly of complex I.</text>
</comment>
<keyword evidence="7 17" id="KW-0679">Respiratory chain</keyword>
<comment type="similarity">
    <text evidence="3 17">Belongs to the complex I subunit 4 family.</text>
</comment>
<dbReference type="EC" id="7.1.1.2" evidence="4 17"/>
<keyword evidence="6 17" id="KW-0813">Transport</keyword>
<dbReference type="InterPro" id="IPR001750">
    <property type="entry name" value="ND/Mrp_TM"/>
</dbReference>
<evidence type="ECO:0000256" key="8">
    <source>
        <dbReference type="ARBA" id="ARBA00022692"/>
    </source>
</evidence>
<keyword evidence="10 17" id="KW-0249">Electron transport</keyword>
<keyword evidence="14 17" id="KW-0496">Mitochondrion</keyword>
<dbReference type="GO" id="GO:0031966">
    <property type="term" value="C:mitochondrial membrane"/>
    <property type="evidence" value="ECO:0007669"/>
    <property type="project" value="UniProtKB-SubCell"/>
</dbReference>
<sequence length="444" mass="51054">MMKLVFFIGFMIPLVIFNYFWLIQILFFFSSFIFIFMISFNYEFLALSYYFGLDLLSYSLILLSFWICSLMVMASESLFKLNHYCKLFLLSVLFLLLSLIFVFGSMNMFVFYLFFEISLVPTLMLIVGWGAQPERIQAGFYLMFYTLFASLPMMISIFYYYLIIGSLDFFFLSGDFCSLLMFFCINMVFLVKAPMFFVHLWLPKAHVEAPVSGSMILAGVMLKLGGYGMMRFLVLFPFVGKYISWSIISISLIGGVLVSFICLRQSDVKSLIAYSSVSHMGLVISGLLTYTYWGFSGSLIMMIAHGLCSSGLFCLANIIYERMGSRSLFLIKGMINIIPSMSLWWFLFCSCNMAAPPSLNLVGEVILIGSIMSWGLLTVGLLMLVSFFSAAYSLYLYSYTQHGKMYSGIYSFYSGYLREYLLLFMHWLPLNLLVLKGDFFLFWN</sequence>
<dbReference type="GO" id="GO:0015990">
    <property type="term" value="P:electron transport coupled proton transport"/>
    <property type="evidence" value="ECO:0007669"/>
    <property type="project" value="TreeGrafter"/>
</dbReference>
<feature type="domain" description="NADH:ubiquinone oxidoreductase chain 4 N-terminal" evidence="19">
    <location>
        <begin position="1"/>
        <end position="101"/>
    </location>
</feature>
<evidence type="ECO:0000256" key="1">
    <source>
        <dbReference type="ARBA" id="ARBA00003257"/>
    </source>
</evidence>
<evidence type="ECO:0000256" key="13">
    <source>
        <dbReference type="ARBA" id="ARBA00023075"/>
    </source>
</evidence>
<evidence type="ECO:0000256" key="17">
    <source>
        <dbReference type="RuleBase" id="RU003297"/>
    </source>
</evidence>
<evidence type="ECO:0000256" key="2">
    <source>
        <dbReference type="ARBA" id="ARBA00004225"/>
    </source>
</evidence>
<evidence type="ECO:0000259" key="19">
    <source>
        <dbReference type="Pfam" id="PF01059"/>
    </source>
</evidence>
<keyword evidence="11 17" id="KW-1133">Transmembrane helix</keyword>
<feature type="domain" description="NADH:quinone oxidoreductase/Mrp antiporter transmembrane" evidence="18">
    <location>
        <begin position="105"/>
        <end position="387"/>
    </location>
</feature>
<gene>
    <name evidence="20" type="primary">nad4</name>
</gene>
<dbReference type="GO" id="GO:0008137">
    <property type="term" value="F:NADH dehydrogenase (ubiquinone) activity"/>
    <property type="evidence" value="ECO:0007669"/>
    <property type="project" value="UniProtKB-UniRule"/>
</dbReference>
<name>A0A343C230_9COLE</name>
<feature type="transmembrane region" description="Helical" evidence="17">
    <location>
        <begin position="327"/>
        <end position="346"/>
    </location>
</feature>